<name>A0A482XS70_LAOST</name>
<evidence type="ECO:0000259" key="10">
    <source>
        <dbReference type="PROSITE" id="PS51192"/>
    </source>
</evidence>
<dbReference type="FunFam" id="3.40.50.300:FF:000428">
    <property type="entry name" value="TATA-binding protein-associated factor 172"/>
    <property type="match status" value="1"/>
</dbReference>
<dbReference type="CDD" id="cd18793">
    <property type="entry name" value="SF2_C_SNF"/>
    <property type="match status" value="1"/>
</dbReference>
<dbReference type="InterPro" id="IPR016024">
    <property type="entry name" value="ARM-type_fold"/>
</dbReference>
<accession>A0A482XS70</accession>
<keyword evidence="7" id="KW-0238">DNA-binding</keyword>
<feature type="compositionally biased region" description="Basic and acidic residues" evidence="9">
    <location>
        <begin position="227"/>
        <end position="236"/>
    </location>
</feature>
<evidence type="ECO:0000256" key="8">
    <source>
        <dbReference type="ARBA" id="ARBA00023242"/>
    </source>
</evidence>
<dbReference type="SMART" id="SM00487">
    <property type="entry name" value="DEXDc"/>
    <property type="match status" value="1"/>
</dbReference>
<keyword evidence="8" id="KW-0539">Nucleus</keyword>
<dbReference type="GO" id="GO:0017025">
    <property type="term" value="F:TBP-class protein binding"/>
    <property type="evidence" value="ECO:0007669"/>
    <property type="project" value="InterPro"/>
</dbReference>
<dbReference type="PANTHER" id="PTHR36498:SF1">
    <property type="entry name" value="TATA-BINDING PROTEIN-ASSOCIATED FACTOR 172"/>
    <property type="match status" value="1"/>
</dbReference>
<dbReference type="FunFam" id="3.40.50.10810:FF:000009">
    <property type="entry name" value="B-TFIID TATA-box-binding protein-associated factor 1"/>
    <property type="match status" value="1"/>
</dbReference>
<comment type="subcellular location">
    <subcellularLocation>
        <location evidence="1">Nucleus</location>
    </subcellularLocation>
</comment>
<dbReference type="InterPro" id="IPR001650">
    <property type="entry name" value="Helicase_C-like"/>
</dbReference>
<evidence type="ECO:0000256" key="2">
    <source>
        <dbReference type="ARBA" id="ARBA00022737"/>
    </source>
</evidence>
<dbReference type="InterPro" id="IPR027417">
    <property type="entry name" value="P-loop_NTPase"/>
</dbReference>
<dbReference type="Pfam" id="PF00176">
    <property type="entry name" value="SNF2-rel_dom"/>
    <property type="match status" value="1"/>
</dbReference>
<dbReference type="GO" id="GO:0004386">
    <property type="term" value="F:helicase activity"/>
    <property type="evidence" value="ECO:0007669"/>
    <property type="project" value="UniProtKB-KW"/>
</dbReference>
<dbReference type="CDD" id="cd17999">
    <property type="entry name" value="DEXHc_Mot1"/>
    <property type="match status" value="1"/>
</dbReference>
<dbReference type="InterPro" id="IPR011989">
    <property type="entry name" value="ARM-like"/>
</dbReference>
<dbReference type="PROSITE" id="PS51194">
    <property type="entry name" value="HELICASE_CTER"/>
    <property type="match status" value="1"/>
</dbReference>
<dbReference type="PANTHER" id="PTHR36498">
    <property type="entry name" value="TATA-BINDING PROTEIN-ASSOCIATED FACTOR 172"/>
    <property type="match status" value="1"/>
</dbReference>
<dbReference type="PROSITE" id="PS51192">
    <property type="entry name" value="HELICASE_ATP_BIND_1"/>
    <property type="match status" value="1"/>
</dbReference>
<dbReference type="SUPFAM" id="SSF52540">
    <property type="entry name" value="P-loop containing nucleoside triphosphate hydrolases"/>
    <property type="match status" value="2"/>
</dbReference>
<evidence type="ECO:0000313" key="13">
    <source>
        <dbReference type="Proteomes" id="UP000291343"/>
    </source>
</evidence>
<evidence type="ECO:0008006" key="14">
    <source>
        <dbReference type="Google" id="ProtNLM"/>
    </source>
</evidence>
<dbReference type="SMART" id="SM00490">
    <property type="entry name" value="HELICc"/>
    <property type="match status" value="1"/>
</dbReference>
<dbReference type="GO" id="GO:0003677">
    <property type="term" value="F:DNA binding"/>
    <property type="evidence" value="ECO:0007669"/>
    <property type="project" value="UniProtKB-KW"/>
</dbReference>
<dbReference type="Gene3D" id="3.40.50.300">
    <property type="entry name" value="P-loop containing nucleotide triphosphate hydrolases"/>
    <property type="match status" value="1"/>
</dbReference>
<dbReference type="SMR" id="A0A482XS70"/>
<dbReference type="SUPFAM" id="SSF48371">
    <property type="entry name" value="ARM repeat"/>
    <property type="match status" value="1"/>
</dbReference>
<dbReference type="OrthoDB" id="10252227at2759"/>
<dbReference type="InterPro" id="IPR014001">
    <property type="entry name" value="Helicase_ATP-bd"/>
</dbReference>
<dbReference type="Pfam" id="PF00271">
    <property type="entry name" value="Helicase_C"/>
    <property type="match status" value="1"/>
</dbReference>
<keyword evidence="5" id="KW-0347">Helicase</keyword>
<evidence type="ECO:0000259" key="11">
    <source>
        <dbReference type="PROSITE" id="PS51194"/>
    </source>
</evidence>
<dbReference type="GO" id="GO:0016887">
    <property type="term" value="F:ATP hydrolysis activity"/>
    <property type="evidence" value="ECO:0007669"/>
    <property type="project" value="InterPro"/>
</dbReference>
<evidence type="ECO:0000256" key="7">
    <source>
        <dbReference type="ARBA" id="ARBA00023125"/>
    </source>
</evidence>
<dbReference type="InterPro" id="IPR049730">
    <property type="entry name" value="SNF2/RAD54-like_C"/>
</dbReference>
<evidence type="ECO:0000256" key="4">
    <source>
        <dbReference type="ARBA" id="ARBA00022801"/>
    </source>
</evidence>
<keyword evidence="2" id="KW-0677">Repeat</keyword>
<dbReference type="EMBL" id="QKKF02000897">
    <property type="protein sequence ID" value="RZF48832.1"/>
    <property type="molecule type" value="Genomic_DNA"/>
</dbReference>
<keyword evidence="4" id="KW-0378">Hydrolase</keyword>
<dbReference type="GO" id="GO:0005524">
    <property type="term" value="F:ATP binding"/>
    <property type="evidence" value="ECO:0007669"/>
    <property type="project" value="UniProtKB-KW"/>
</dbReference>
<dbReference type="InParanoid" id="A0A482XS70"/>
<feature type="domain" description="Helicase ATP-binding" evidence="10">
    <location>
        <begin position="1260"/>
        <end position="1435"/>
    </location>
</feature>
<keyword evidence="6" id="KW-0067">ATP-binding</keyword>
<feature type="region of interest" description="Disordered" evidence="9">
    <location>
        <begin position="1780"/>
        <end position="1799"/>
    </location>
</feature>
<keyword evidence="13" id="KW-1185">Reference proteome</keyword>
<comment type="caution">
    <text evidence="12">The sequence shown here is derived from an EMBL/GenBank/DDBJ whole genome shotgun (WGS) entry which is preliminary data.</text>
</comment>
<proteinExistence type="predicted"/>
<dbReference type="InterPro" id="IPR044972">
    <property type="entry name" value="Mot1"/>
</dbReference>
<dbReference type="InterPro" id="IPR038718">
    <property type="entry name" value="SNF2-like_sf"/>
</dbReference>
<dbReference type="InterPro" id="IPR022707">
    <property type="entry name" value="Mot1_central_dom"/>
</dbReference>
<evidence type="ECO:0000256" key="9">
    <source>
        <dbReference type="SAM" id="MobiDB-lite"/>
    </source>
</evidence>
<sequence>MTSRLDRLFVLLETGSSAVTRRAAATQLGEVQRLYPHELHKLLTRLNALIRSPTWETRIAAGQAVQAILDNVPQWDPPGVDIKAEKDNVWQNGRLTFSNFDLKNVISKSDCLMGSEGKEYDAEADQQETDVKERLARERQQLNTRLQGLGHDSTALVSMLLTAEDIKPSTTPQPPSNKLNVSEVVNMNNHSGLSSREMNREKRKARQALMKQKSRDASTDYQDEEEPERKKIKQEDCKELLDEPTTPGENVPDMTGSWGPEAIDWPLEAFSEGLCSSLFSSNWEVRHGAATALRELIRIHGRGAGKSADMPSSQMEEMHQYWLEDVSLRLVCVLALDRFGDYVSDQVVAPVRETCSQVLGSVVNLMSKERVEYLLRVLLELLDHPEWEARHGGLLGLKYVLAVRGDLVECLLPAAFPAILQGLGDAVDDVGAVAAGALIAPSPWLLRLMPDCVAVTVRRLWDLLADQDELASACNSFMGLLAALLSDPLGQGLVSIDQSVVSRLWPFLSHNTSSVRKATLQTLVTLTGAKGTTLTWSPDLLQNALCHIYQRALIEPTLDLVETVWGNLVRNSSLENLLLAVCPCVSTWLCLAMQPTKIAFDPSVLIQAKSPAKEQKSRNRNRNCVNTDAGGAIPHCELKLYIGGSETIPLATREKHAIVARCMAARMLGLLSCYIVKPAPNAVYTADQESPIDIYVKVICAHLNSKSALQRMVVGLVVAEFARLERPEPCPTALIARLHTALTENVYYDEISTSFIRLLQEANDFIATLKHYNISFDQEAYRKVLTLEQIQQLSGPVFQQTLINCKLKTKIHENLESRRKSIQGAVSQTSSDQQLLTVSTQAALAGATLMLGSLPEKLNPVIKPLMEAIKKEENQELQVLAARHLAELMSVCIDRNPCPNNKIIVNLCNFLRSDTDFTPKIYRQDGEGSSKEPAASKSNSLNCFTDNDNYSGILTLINQHKSAEIAVLKRTNSSGNRGPGRPPVTDIPLEELFSADDDVKKMNRIQRRGAVFALTTIASHCGSELPVKQPKLWEMMIQHLQELIDPNTFVPASAVNCDAVAEDLVSTLQILEVTTPALHSSLLPQVFTVMPQLLLCLEHGYRAVRHLAARCLAALACVDGVTAMTAVVDRVLPLLAATTCHIRRQGAAEAIAQLIDKLQINIIPYVVLLVIPLLGRMSDKEPSVRQIATHCFATLIQLMPLDGAIPNPPALTPSLNEKKDKDKAFLDQLFNPKTIQDYKVPVPINAELRSYQQSGVNWLAFLNKYKLHGILCDDMGLGKTLQSICILAGDHYTRQQQYKLTKSPDCLPLPSLVICPPTLTGHWVYEVEKFLSKKYLNPLQYAGPPVERERLRSKVSKHDLIIASYDIVRKDIDFFSVIKWNYVILDEGHVIKNGKTKSSKAIKQLTANHRLILSGTPIQNNVLELWSLFDFLMPGFLGTERQFTAKYSRPILASRDPKSSLREQEAGVLAMEALHRQVLPFVLRRMKEDVLKDLPPKITQDYYCELSPLQEQLYEDFTKSHAHQNLAQTIGSNASNFQGNPHIFQALRYLQNVCNHPKLVLTPQHPEFNKISMQLLAKSSSLNDINHAAKLPALKQLLLDCGIGSDSSGSTTEPVVNQHRALIFCQLKAMLDILENDFFKTNMPNVSYLRLDGSIPPGARHSVVTQFNNDPSIDVLLLTTHVGGLGLNLTGADTVIFVEHDWSPMKDLQAMDRAHRIGQKKVVNVYRLITRATLEEKIMGLQKFKLMTANTVISSENSHIMTMGTDKLLDLFSLNKQEGSPGATSINSPQATSSGQSAKSMIESLPDLWEDNCYEEEYDITTFIRNLKS</sequence>
<evidence type="ECO:0000313" key="12">
    <source>
        <dbReference type="EMBL" id="RZF48832.1"/>
    </source>
</evidence>
<dbReference type="STRING" id="195883.A0A482XS70"/>
<organism evidence="12 13">
    <name type="scientific">Laodelphax striatellus</name>
    <name type="common">Small brown planthopper</name>
    <name type="synonym">Delphax striatella</name>
    <dbReference type="NCBI Taxonomy" id="195883"/>
    <lineage>
        <taxon>Eukaryota</taxon>
        <taxon>Metazoa</taxon>
        <taxon>Ecdysozoa</taxon>
        <taxon>Arthropoda</taxon>
        <taxon>Hexapoda</taxon>
        <taxon>Insecta</taxon>
        <taxon>Pterygota</taxon>
        <taxon>Neoptera</taxon>
        <taxon>Paraneoptera</taxon>
        <taxon>Hemiptera</taxon>
        <taxon>Auchenorrhyncha</taxon>
        <taxon>Fulgoroidea</taxon>
        <taxon>Delphacidae</taxon>
        <taxon>Criomorphinae</taxon>
        <taxon>Laodelphax</taxon>
    </lineage>
</organism>
<protein>
    <recommendedName>
        <fullName evidence="14">TATA-binding protein-associated factor 172</fullName>
    </recommendedName>
</protein>
<dbReference type="Gene3D" id="3.40.50.10810">
    <property type="entry name" value="Tandem AAA-ATPase domain"/>
    <property type="match status" value="1"/>
</dbReference>
<keyword evidence="3" id="KW-0547">Nucleotide-binding</keyword>
<reference evidence="12 13" key="1">
    <citation type="journal article" date="2017" name="Gigascience">
        <title>Genome sequence of the small brown planthopper, Laodelphax striatellus.</title>
        <authorList>
            <person name="Zhu J."/>
            <person name="Jiang F."/>
            <person name="Wang X."/>
            <person name="Yang P."/>
            <person name="Bao Y."/>
            <person name="Zhao W."/>
            <person name="Wang W."/>
            <person name="Lu H."/>
            <person name="Wang Q."/>
            <person name="Cui N."/>
            <person name="Li J."/>
            <person name="Chen X."/>
            <person name="Luo L."/>
            <person name="Yu J."/>
            <person name="Kang L."/>
            <person name="Cui F."/>
        </authorList>
    </citation>
    <scope>NUCLEOTIDE SEQUENCE [LARGE SCALE GENOMIC DNA]</scope>
    <source>
        <strain evidence="12">Lst14</strain>
    </source>
</reference>
<evidence type="ECO:0000256" key="6">
    <source>
        <dbReference type="ARBA" id="ARBA00022840"/>
    </source>
</evidence>
<dbReference type="Pfam" id="PF12054">
    <property type="entry name" value="DUF3535"/>
    <property type="match status" value="1"/>
</dbReference>
<feature type="domain" description="Helicase C-terminal" evidence="11">
    <location>
        <begin position="1610"/>
        <end position="1764"/>
    </location>
</feature>
<gene>
    <name evidence="12" type="ORF">LSTR_LSTR003212</name>
</gene>
<dbReference type="Proteomes" id="UP000291343">
    <property type="component" value="Unassembled WGS sequence"/>
</dbReference>
<feature type="region of interest" description="Disordered" evidence="9">
    <location>
        <begin position="189"/>
        <end position="236"/>
    </location>
</feature>
<evidence type="ECO:0000256" key="1">
    <source>
        <dbReference type="ARBA" id="ARBA00004123"/>
    </source>
</evidence>
<evidence type="ECO:0000256" key="3">
    <source>
        <dbReference type="ARBA" id="ARBA00022741"/>
    </source>
</evidence>
<evidence type="ECO:0000256" key="5">
    <source>
        <dbReference type="ARBA" id="ARBA00022806"/>
    </source>
</evidence>
<dbReference type="InterPro" id="IPR000330">
    <property type="entry name" value="SNF2_N"/>
</dbReference>
<dbReference type="Gene3D" id="1.25.10.10">
    <property type="entry name" value="Leucine-rich Repeat Variant"/>
    <property type="match status" value="2"/>
</dbReference>
<dbReference type="FunCoup" id="A0A482XS70">
    <property type="interactions" value="2512"/>
</dbReference>
<dbReference type="GO" id="GO:0005634">
    <property type="term" value="C:nucleus"/>
    <property type="evidence" value="ECO:0007669"/>
    <property type="project" value="UniProtKB-SubCell"/>
</dbReference>
<dbReference type="InterPro" id="IPR044078">
    <property type="entry name" value="Mot1_ATP-bd"/>
</dbReference>